<sequence length="27" mass="2860">MCNSRDNGKSTNGASYKATLEDGNQVV</sequence>
<evidence type="ECO:0000313" key="2">
    <source>
        <dbReference type="EMBL" id="POO02569.1"/>
    </source>
</evidence>
<gene>
    <name evidence="2" type="ORF">TorRG33x02_015530</name>
</gene>
<feature type="region of interest" description="Disordered" evidence="1">
    <location>
        <begin position="1"/>
        <end position="27"/>
    </location>
</feature>
<protein>
    <submittedName>
        <fullName evidence="2">Uncharacterized protein</fullName>
    </submittedName>
</protein>
<dbReference type="Proteomes" id="UP000237000">
    <property type="component" value="Unassembled WGS sequence"/>
</dbReference>
<dbReference type="EMBL" id="JXTC01000004">
    <property type="protein sequence ID" value="POO02569.1"/>
    <property type="molecule type" value="Genomic_DNA"/>
</dbReference>
<evidence type="ECO:0000256" key="1">
    <source>
        <dbReference type="SAM" id="MobiDB-lite"/>
    </source>
</evidence>
<proteinExistence type="predicted"/>
<organism evidence="2 3">
    <name type="scientific">Trema orientale</name>
    <name type="common">Charcoal tree</name>
    <name type="synonym">Celtis orientalis</name>
    <dbReference type="NCBI Taxonomy" id="63057"/>
    <lineage>
        <taxon>Eukaryota</taxon>
        <taxon>Viridiplantae</taxon>
        <taxon>Streptophyta</taxon>
        <taxon>Embryophyta</taxon>
        <taxon>Tracheophyta</taxon>
        <taxon>Spermatophyta</taxon>
        <taxon>Magnoliopsida</taxon>
        <taxon>eudicotyledons</taxon>
        <taxon>Gunneridae</taxon>
        <taxon>Pentapetalae</taxon>
        <taxon>rosids</taxon>
        <taxon>fabids</taxon>
        <taxon>Rosales</taxon>
        <taxon>Cannabaceae</taxon>
        <taxon>Trema</taxon>
    </lineage>
</organism>
<accession>A0A2P5FXQ5</accession>
<dbReference type="InParanoid" id="A0A2P5FXQ5"/>
<evidence type="ECO:0000313" key="3">
    <source>
        <dbReference type="Proteomes" id="UP000237000"/>
    </source>
</evidence>
<feature type="compositionally biased region" description="Polar residues" evidence="1">
    <location>
        <begin position="1"/>
        <end position="14"/>
    </location>
</feature>
<dbReference type="AlphaFoldDB" id="A0A2P5FXQ5"/>
<comment type="caution">
    <text evidence="2">The sequence shown here is derived from an EMBL/GenBank/DDBJ whole genome shotgun (WGS) entry which is preliminary data.</text>
</comment>
<name>A0A2P5FXQ5_TREOI</name>
<keyword evidence="3" id="KW-1185">Reference proteome</keyword>
<reference evidence="3" key="1">
    <citation type="submission" date="2016-06" db="EMBL/GenBank/DDBJ databases">
        <title>Parallel loss of symbiosis genes in relatives of nitrogen-fixing non-legume Parasponia.</title>
        <authorList>
            <person name="Van Velzen R."/>
            <person name="Holmer R."/>
            <person name="Bu F."/>
            <person name="Rutten L."/>
            <person name="Van Zeijl A."/>
            <person name="Liu W."/>
            <person name="Santuari L."/>
            <person name="Cao Q."/>
            <person name="Sharma T."/>
            <person name="Shen D."/>
            <person name="Roswanjaya Y."/>
            <person name="Wardhani T."/>
            <person name="Kalhor M.S."/>
            <person name="Jansen J."/>
            <person name="Van den Hoogen J."/>
            <person name="Gungor B."/>
            <person name="Hartog M."/>
            <person name="Hontelez J."/>
            <person name="Verver J."/>
            <person name="Yang W.-C."/>
            <person name="Schijlen E."/>
            <person name="Repin R."/>
            <person name="Schilthuizen M."/>
            <person name="Schranz E."/>
            <person name="Heidstra R."/>
            <person name="Miyata K."/>
            <person name="Fedorova E."/>
            <person name="Kohlen W."/>
            <person name="Bisseling T."/>
            <person name="Smit S."/>
            <person name="Geurts R."/>
        </authorList>
    </citation>
    <scope>NUCLEOTIDE SEQUENCE [LARGE SCALE GENOMIC DNA]</scope>
    <source>
        <strain evidence="3">cv. RG33-2</strain>
    </source>
</reference>